<dbReference type="EC" id="3.5.4.33" evidence="8"/>
<dbReference type="Pfam" id="PF14437">
    <property type="entry name" value="MafB19-deam"/>
    <property type="match status" value="1"/>
</dbReference>
<dbReference type="HAMAP" id="MF_00972">
    <property type="entry name" value="tRNA_aden_deaminase"/>
    <property type="match status" value="1"/>
</dbReference>
<evidence type="ECO:0000256" key="5">
    <source>
        <dbReference type="ARBA" id="ARBA00022801"/>
    </source>
</evidence>
<dbReference type="PANTHER" id="PTHR11079:SF202">
    <property type="entry name" value="TRNA-SPECIFIC ADENOSINE DEAMINASE"/>
    <property type="match status" value="1"/>
</dbReference>
<comment type="similarity">
    <text evidence="1">Belongs to the cytidine and deoxycytidylate deaminase family. ADAT2 subfamily.</text>
</comment>
<dbReference type="FunFam" id="3.40.140.10:FF:000005">
    <property type="entry name" value="tRNA-specific adenosine deaminase"/>
    <property type="match status" value="1"/>
</dbReference>
<dbReference type="Gene3D" id="3.40.140.10">
    <property type="entry name" value="Cytidine Deaminase, domain 2"/>
    <property type="match status" value="1"/>
</dbReference>
<dbReference type="RefSeq" id="WP_002816840.1">
    <property type="nucleotide sequence ID" value="NZ_CP014324.1"/>
</dbReference>
<dbReference type="InterPro" id="IPR016192">
    <property type="entry name" value="APOBEC/CMP_deaminase_Zn-bd"/>
</dbReference>
<evidence type="ECO:0000259" key="9">
    <source>
        <dbReference type="PROSITE" id="PS51747"/>
    </source>
</evidence>
<dbReference type="GO" id="GO:0008270">
    <property type="term" value="F:zinc ion binding"/>
    <property type="evidence" value="ECO:0007669"/>
    <property type="project" value="UniProtKB-UniRule"/>
</dbReference>
<feature type="active site" description="Proton donor" evidence="8">
    <location>
        <position position="59"/>
    </location>
</feature>
<dbReference type="PANTHER" id="PTHR11079">
    <property type="entry name" value="CYTOSINE DEAMINASE FAMILY MEMBER"/>
    <property type="match status" value="1"/>
</dbReference>
<comment type="function">
    <text evidence="8">Catalyzes the deamination of adenosine to inosine at the wobble position 34 of tRNA(Arg2).</text>
</comment>
<keyword evidence="3 8" id="KW-0819">tRNA processing</keyword>
<dbReference type="InterPro" id="IPR002125">
    <property type="entry name" value="CMP_dCMP_dom"/>
</dbReference>
<feature type="binding site" evidence="8">
    <location>
        <position position="90"/>
    </location>
    <ligand>
        <name>Zn(2+)</name>
        <dbReference type="ChEBI" id="CHEBI:29105"/>
        <note>catalytic</note>
    </ligand>
</feature>
<dbReference type="CDD" id="cd01285">
    <property type="entry name" value="nucleoside_deaminase"/>
    <property type="match status" value="1"/>
</dbReference>
<feature type="binding site" evidence="8">
    <location>
        <position position="57"/>
    </location>
    <ligand>
        <name>Zn(2+)</name>
        <dbReference type="ChEBI" id="CHEBI:29105"/>
        <note>catalytic</note>
    </ligand>
</feature>
<protein>
    <recommendedName>
        <fullName evidence="8">tRNA-specific adenosine deaminase</fullName>
        <ecNumber evidence="8">3.5.4.33</ecNumber>
    </recommendedName>
</protein>
<dbReference type="EMBL" id="LR031358">
    <property type="protein sequence ID" value="VDB98702.1"/>
    <property type="molecule type" value="Genomic_DNA"/>
</dbReference>
<dbReference type="InterPro" id="IPR028883">
    <property type="entry name" value="tRNA_aden_deaminase"/>
</dbReference>
<evidence type="ECO:0000256" key="1">
    <source>
        <dbReference type="ARBA" id="ARBA00010669"/>
    </source>
</evidence>
<comment type="catalytic activity">
    <reaction evidence="7 8">
        <text>adenosine(34) in tRNA + H2O + H(+) = inosine(34) in tRNA + NH4(+)</text>
        <dbReference type="Rhea" id="RHEA:43168"/>
        <dbReference type="Rhea" id="RHEA-COMP:10373"/>
        <dbReference type="Rhea" id="RHEA-COMP:10374"/>
        <dbReference type="ChEBI" id="CHEBI:15377"/>
        <dbReference type="ChEBI" id="CHEBI:15378"/>
        <dbReference type="ChEBI" id="CHEBI:28938"/>
        <dbReference type="ChEBI" id="CHEBI:74411"/>
        <dbReference type="ChEBI" id="CHEBI:82852"/>
        <dbReference type="EC" id="3.5.4.33"/>
    </reaction>
</comment>
<name>A0A3S7H5L1_OENOE</name>
<dbReference type="GO" id="GO:0052717">
    <property type="term" value="F:tRNA-specific adenosine-34 deaminase activity"/>
    <property type="evidence" value="ECO:0007669"/>
    <property type="project" value="UniProtKB-UniRule"/>
</dbReference>
<feature type="binding site" evidence="8">
    <location>
        <position position="87"/>
    </location>
    <ligand>
        <name>Zn(2+)</name>
        <dbReference type="ChEBI" id="CHEBI:29105"/>
        <note>catalytic</note>
    </ligand>
</feature>
<reference evidence="11 13" key="2">
    <citation type="submission" date="2018-08" db="EMBL/GenBank/DDBJ databases">
        <authorList>
            <person name="Lorentzen P. G. S. M."/>
        </authorList>
    </citation>
    <scope>NUCLEOTIDE SEQUENCE [LARGE SCALE GENOMIC DNA]</scope>
    <source>
        <strain evidence="11 13">CRBO_1381</strain>
    </source>
</reference>
<evidence type="ECO:0000256" key="7">
    <source>
        <dbReference type="ARBA" id="ARBA00048045"/>
    </source>
</evidence>
<dbReference type="InterPro" id="IPR058535">
    <property type="entry name" value="MafB19-deam"/>
</dbReference>
<accession>A0A3S7H5L1</accession>
<dbReference type="SUPFAM" id="SSF53927">
    <property type="entry name" value="Cytidine deaminase-like"/>
    <property type="match status" value="1"/>
</dbReference>
<sequence length="156" mass="17457">MSYDQSMTEEFMQLALKQAQTAFDEGEVPIGAVLVKDNQVIAADHNRKEQSGIATAHAEKLVIEGANRSLGDWRLNDCSLFVTIEPCVMCCGAIIQSRIPRLFYGAADPKFGGVSSLYHLLEDSRSNHFVEVYPDVLAKQSADLMQDFFRKLRKNQ</sequence>
<keyword evidence="6 8" id="KW-0862">Zinc</keyword>
<dbReference type="Proteomes" id="UP000181728">
    <property type="component" value="Unassembled WGS sequence"/>
</dbReference>
<comment type="subunit">
    <text evidence="2 8">Homodimer.</text>
</comment>
<evidence type="ECO:0000256" key="6">
    <source>
        <dbReference type="ARBA" id="ARBA00022833"/>
    </source>
</evidence>
<organism evidence="11 13">
    <name type="scientific">Oenococcus oeni</name>
    <name type="common">Leuconostoc oenos</name>
    <dbReference type="NCBI Taxonomy" id="1247"/>
    <lineage>
        <taxon>Bacteria</taxon>
        <taxon>Bacillati</taxon>
        <taxon>Bacillota</taxon>
        <taxon>Bacilli</taxon>
        <taxon>Lactobacillales</taxon>
        <taxon>Lactobacillaceae</taxon>
        <taxon>Oenococcus</taxon>
    </lineage>
</organism>
<dbReference type="EMBL" id="MLOK01000047">
    <property type="protein sequence ID" value="OIM20830.1"/>
    <property type="molecule type" value="Genomic_DNA"/>
</dbReference>
<evidence type="ECO:0000256" key="2">
    <source>
        <dbReference type="ARBA" id="ARBA00011738"/>
    </source>
</evidence>
<feature type="domain" description="CMP/dCMP-type deaminase" evidence="9">
    <location>
        <begin position="6"/>
        <end position="115"/>
    </location>
</feature>
<proteinExistence type="inferred from homology"/>
<evidence type="ECO:0000256" key="8">
    <source>
        <dbReference type="HAMAP-Rule" id="MF_00972"/>
    </source>
</evidence>
<dbReference type="PROSITE" id="PS00903">
    <property type="entry name" value="CYT_DCMP_DEAMINASES_1"/>
    <property type="match status" value="1"/>
</dbReference>
<keyword evidence="4 8" id="KW-0479">Metal-binding</keyword>
<evidence type="ECO:0000256" key="4">
    <source>
        <dbReference type="ARBA" id="ARBA00022723"/>
    </source>
</evidence>
<evidence type="ECO:0000313" key="11">
    <source>
        <dbReference type="EMBL" id="VDB98702.1"/>
    </source>
</evidence>
<dbReference type="Proteomes" id="UP000294726">
    <property type="component" value="Chromosome"/>
</dbReference>
<reference evidence="10 12" key="1">
    <citation type="journal article" date="2016" name="BMC Genomics">
        <title>Consensus pan-genome assembly of the specialised wine bacterium Oenococcus oeni.</title>
        <authorList>
            <person name="Sternes P.R."/>
            <person name="Borneman A.R."/>
        </authorList>
    </citation>
    <scope>NUCLEOTIDE SEQUENCE [LARGE SCALE GENOMIC DNA]</scope>
    <source>
        <strain evidence="10 12">AWRIB661</strain>
    </source>
</reference>
<evidence type="ECO:0000313" key="13">
    <source>
        <dbReference type="Proteomes" id="UP000294726"/>
    </source>
</evidence>
<keyword evidence="5 8" id="KW-0378">Hydrolase</keyword>
<evidence type="ECO:0000313" key="10">
    <source>
        <dbReference type="EMBL" id="OIM20830.1"/>
    </source>
</evidence>
<evidence type="ECO:0000313" key="12">
    <source>
        <dbReference type="Proteomes" id="UP000181728"/>
    </source>
</evidence>
<dbReference type="GO" id="GO:0002100">
    <property type="term" value="P:tRNA wobble adenosine to inosine editing"/>
    <property type="evidence" value="ECO:0007669"/>
    <property type="project" value="UniProtKB-UniRule"/>
</dbReference>
<evidence type="ECO:0000256" key="3">
    <source>
        <dbReference type="ARBA" id="ARBA00022694"/>
    </source>
</evidence>
<dbReference type="InterPro" id="IPR016193">
    <property type="entry name" value="Cytidine_deaminase-like"/>
</dbReference>
<gene>
    <name evidence="8 11" type="primary">tadA</name>
    <name evidence="10" type="ORF">ATX59_06930</name>
    <name evidence="11" type="ORF">OENI_1424</name>
</gene>
<dbReference type="AlphaFoldDB" id="A0A3S7H5L1"/>
<dbReference type="PROSITE" id="PS51747">
    <property type="entry name" value="CYT_DCMP_DEAMINASES_2"/>
    <property type="match status" value="1"/>
</dbReference>
<comment type="cofactor">
    <cofactor evidence="8">
        <name>Zn(2+)</name>
        <dbReference type="ChEBI" id="CHEBI:29105"/>
    </cofactor>
    <text evidence="8">Binds 1 zinc ion per subunit.</text>
</comment>